<keyword evidence="2 7" id="KW-0812">Transmembrane</keyword>
<dbReference type="EMBL" id="KZ613780">
    <property type="protein sequence ID" value="PMD63466.1"/>
    <property type="molecule type" value="Genomic_DNA"/>
</dbReference>
<feature type="transmembrane region" description="Helical" evidence="7">
    <location>
        <begin position="135"/>
        <end position="154"/>
    </location>
</feature>
<protein>
    <recommendedName>
        <fullName evidence="8">Rhodopsin domain-containing protein</fullName>
    </recommendedName>
</protein>
<keyword evidence="10" id="KW-1185">Reference proteome</keyword>
<dbReference type="GeneID" id="36579959"/>
<feature type="region of interest" description="Disordered" evidence="6">
    <location>
        <begin position="351"/>
        <end position="376"/>
    </location>
</feature>
<sequence length="376" mass="42813">MANLESVGSLPRESLLALVWTSFSVACLLVILRTAIRLKFMARLTMEDYWIFLALATLLTSCILQTIQLPNVYFMLATIAGVIPISADLISSVEAYLRFEFAIMLLFWTVLWCVKASFLALYYKLFRELQIYRRLWYILAAFTLLAYVGCWITLATSCHPITNFFKFNQCNTAKDIWASRLSVYYSTAIDIFTDLCMMAMPIKLIYNLQISLKQKAGLVCVFSLCFVMIIFAIIRAKQILVEQYFVNLVLLEVWSTLASSISVIVGCLPAFKSLIANRSATRSNHGYSSRSRDKVNSNGKLRRTSIPLDSFANDKKRANEWQSNATDSQEEIVKPDDIRAIRVKNDVTVSYDEMDGPLPIYQSNQPISDSSRRLRS</sequence>
<evidence type="ECO:0000256" key="6">
    <source>
        <dbReference type="SAM" id="MobiDB-lite"/>
    </source>
</evidence>
<keyword evidence="3 7" id="KW-1133">Transmembrane helix</keyword>
<dbReference type="AlphaFoldDB" id="A0A2J6TKE4"/>
<name>A0A2J6TKE4_9HELO</name>
<accession>A0A2J6TKE4</accession>
<keyword evidence="4 7" id="KW-0472">Membrane</keyword>
<dbReference type="RefSeq" id="XP_024740370.1">
    <property type="nucleotide sequence ID" value="XM_024871877.1"/>
</dbReference>
<reference evidence="9 10" key="1">
    <citation type="submission" date="2016-04" db="EMBL/GenBank/DDBJ databases">
        <title>A degradative enzymes factory behind the ericoid mycorrhizal symbiosis.</title>
        <authorList>
            <consortium name="DOE Joint Genome Institute"/>
            <person name="Martino E."/>
            <person name="Morin E."/>
            <person name="Grelet G."/>
            <person name="Kuo A."/>
            <person name="Kohler A."/>
            <person name="Daghino S."/>
            <person name="Barry K."/>
            <person name="Choi C."/>
            <person name="Cichocki N."/>
            <person name="Clum A."/>
            <person name="Copeland A."/>
            <person name="Hainaut M."/>
            <person name="Haridas S."/>
            <person name="Labutti K."/>
            <person name="Lindquist E."/>
            <person name="Lipzen A."/>
            <person name="Khouja H.-R."/>
            <person name="Murat C."/>
            <person name="Ohm R."/>
            <person name="Olson A."/>
            <person name="Spatafora J."/>
            <person name="Veneault-Fourrey C."/>
            <person name="Henrissat B."/>
            <person name="Grigoriev I."/>
            <person name="Martin F."/>
            <person name="Perotto S."/>
        </authorList>
    </citation>
    <scope>NUCLEOTIDE SEQUENCE [LARGE SCALE GENOMIC DNA]</scope>
    <source>
        <strain evidence="9 10">E</strain>
    </source>
</reference>
<evidence type="ECO:0000313" key="9">
    <source>
        <dbReference type="EMBL" id="PMD63466.1"/>
    </source>
</evidence>
<dbReference type="Pfam" id="PF20684">
    <property type="entry name" value="Fung_rhodopsin"/>
    <property type="match status" value="1"/>
</dbReference>
<organism evidence="9 10">
    <name type="scientific">Hyaloscypha bicolor E</name>
    <dbReference type="NCBI Taxonomy" id="1095630"/>
    <lineage>
        <taxon>Eukaryota</taxon>
        <taxon>Fungi</taxon>
        <taxon>Dikarya</taxon>
        <taxon>Ascomycota</taxon>
        <taxon>Pezizomycotina</taxon>
        <taxon>Leotiomycetes</taxon>
        <taxon>Helotiales</taxon>
        <taxon>Hyaloscyphaceae</taxon>
        <taxon>Hyaloscypha</taxon>
        <taxon>Hyaloscypha bicolor</taxon>
    </lineage>
</organism>
<feature type="transmembrane region" description="Helical" evidence="7">
    <location>
        <begin position="48"/>
        <end position="67"/>
    </location>
</feature>
<dbReference type="Proteomes" id="UP000235371">
    <property type="component" value="Unassembled WGS sequence"/>
</dbReference>
<feature type="transmembrane region" description="Helical" evidence="7">
    <location>
        <begin position="15"/>
        <end position="36"/>
    </location>
</feature>
<evidence type="ECO:0000256" key="1">
    <source>
        <dbReference type="ARBA" id="ARBA00004141"/>
    </source>
</evidence>
<evidence type="ECO:0000256" key="4">
    <source>
        <dbReference type="ARBA" id="ARBA00023136"/>
    </source>
</evidence>
<feature type="transmembrane region" description="Helical" evidence="7">
    <location>
        <begin position="101"/>
        <end position="123"/>
    </location>
</feature>
<dbReference type="OrthoDB" id="444631at2759"/>
<comment type="similarity">
    <text evidence="5">Belongs to the SAT4 family.</text>
</comment>
<dbReference type="InterPro" id="IPR052337">
    <property type="entry name" value="SAT4-like"/>
</dbReference>
<gene>
    <name evidence="9" type="ORF">K444DRAFT_320948</name>
</gene>
<evidence type="ECO:0000256" key="3">
    <source>
        <dbReference type="ARBA" id="ARBA00022989"/>
    </source>
</evidence>
<evidence type="ECO:0000313" key="10">
    <source>
        <dbReference type="Proteomes" id="UP000235371"/>
    </source>
</evidence>
<evidence type="ECO:0000259" key="8">
    <source>
        <dbReference type="Pfam" id="PF20684"/>
    </source>
</evidence>
<feature type="domain" description="Rhodopsin" evidence="8">
    <location>
        <begin position="32"/>
        <end position="276"/>
    </location>
</feature>
<dbReference type="PANTHER" id="PTHR33048:SF162">
    <property type="entry name" value="SATRATOXIN BIOSYNTHESIS SC1 CLUSTER PROTEIN 4"/>
    <property type="match status" value="1"/>
</dbReference>
<dbReference type="InterPro" id="IPR049326">
    <property type="entry name" value="Rhodopsin_dom_fungi"/>
</dbReference>
<feature type="transmembrane region" description="Helical" evidence="7">
    <location>
        <begin position="216"/>
        <end position="234"/>
    </location>
</feature>
<proteinExistence type="inferred from homology"/>
<comment type="subcellular location">
    <subcellularLocation>
        <location evidence="1">Membrane</location>
        <topology evidence="1">Multi-pass membrane protein</topology>
    </subcellularLocation>
</comment>
<evidence type="ECO:0000256" key="7">
    <source>
        <dbReference type="SAM" id="Phobius"/>
    </source>
</evidence>
<dbReference type="PANTHER" id="PTHR33048">
    <property type="entry name" value="PTH11-LIKE INTEGRAL MEMBRANE PROTEIN (AFU_ORTHOLOGUE AFUA_5G11245)"/>
    <property type="match status" value="1"/>
</dbReference>
<feature type="transmembrane region" description="Helical" evidence="7">
    <location>
        <begin position="254"/>
        <end position="275"/>
    </location>
</feature>
<evidence type="ECO:0000256" key="2">
    <source>
        <dbReference type="ARBA" id="ARBA00022692"/>
    </source>
</evidence>
<evidence type="ECO:0000256" key="5">
    <source>
        <dbReference type="ARBA" id="ARBA00038359"/>
    </source>
</evidence>
<dbReference type="STRING" id="1095630.A0A2J6TKE4"/>
<feature type="transmembrane region" description="Helical" evidence="7">
    <location>
        <begin position="183"/>
        <end position="204"/>
    </location>
</feature>
<dbReference type="InParanoid" id="A0A2J6TKE4"/>
<dbReference type="GO" id="GO:0016020">
    <property type="term" value="C:membrane"/>
    <property type="evidence" value="ECO:0007669"/>
    <property type="project" value="UniProtKB-SubCell"/>
</dbReference>